<gene>
    <name evidence="3" type="ORF">CRI94_16200</name>
</gene>
<dbReference type="RefSeq" id="WP_098078490.1">
    <property type="nucleotide sequence ID" value="NZ_PDEQ01000010.1"/>
</dbReference>
<dbReference type="Pfam" id="PF08291">
    <property type="entry name" value="Peptidase_M15_3"/>
    <property type="match status" value="1"/>
</dbReference>
<evidence type="ECO:0000256" key="1">
    <source>
        <dbReference type="SAM" id="SignalP"/>
    </source>
</evidence>
<organism evidence="3 4">
    <name type="scientific">Longibacter salinarum</name>
    <dbReference type="NCBI Taxonomy" id="1850348"/>
    <lineage>
        <taxon>Bacteria</taxon>
        <taxon>Pseudomonadati</taxon>
        <taxon>Rhodothermota</taxon>
        <taxon>Rhodothermia</taxon>
        <taxon>Rhodothermales</taxon>
        <taxon>Salisaetaceae</taxon>
        <taxon>Longibacter</taxon>
    </lineage>
</organism>
<keyword evidence="4" id="KW-1185">Reference proteome</keyword>
<dbReference type="InterPro" id="IPR013230">
    <property type="entry name" value="Peptidase_M15A_C"/>
</dbReference>
<keyword evidence="1" id="KW-0732">Signal</keyword>
<sequence>MLRALSCLLVLAFVFIGPTGVSTGQPVAFDEVGPLTPREAEAESDFMLQVDDDVVPYSVMATFVMPGETLPLDVLLPSGTNDFTARAEAGDLDAKSGRPGWTWTAPEKPGLVPIVVEDAVSGEQIRINAFVLTPFDHASNRLGEYRIGAYEAKPLRNDPAYQRPEGFVRVTKENRDVRVSPHFRLRQFLSKQVDRESTFPQYTLVRVPLLLKLEMILDEVQEEGFDVETLHVMSGFRTPYYNRLIGNTTSYSRHLYGGAADVYVDANGNGMMDDLTGDNRVTRADARFLANVVESMRDESWYEPLVGGLGVYGPAPHRGPFIHVDTRGRPARW</sequence>
<feature type="signal peptide" evidence="1">
    <location>
        <begin position="1"/>
        <end position="23"/>
    </location>
</feature>
<evidence type="ECO:0000313" key="4">
    <source>
        <dbReference type="Proteomes" id="UP000220102"/>
    </source>
</evidence>
<feature type="domain" description="Peptidase M15A C-terminal" evidence="2">
    <location>
        <begin position="203"/>
        <end position="266"/>
    </location>
</feature>
<feature type="chain" id="PRO_5012247538" description="Peptidase M15A C-terminal domain-containing protein" evidence="1">
    <location>
        <begin position="24"/>
        <end position="333"/>
    </location>
</feature>
<protein>
    <recommendedName>
        <fullName evidence="2">Peptidase M15A C-terminal domain-containing protein</fullName>
    </recommendedName>
</protein>
<dbReference type="SUPFAM" id="SSF55166">
    <property type="entry name" value="Hedgehog/DD-peptidase"/>
    <property type="match status" value="1"/>
</dbReference>
<proteinExistence type="predicted"/>
<reference evidence="3 4" key="1">
    <citation type="submission" date="2017-10" db="EMBL/GenBank/DDBJ databases">
        <title>Draft genome of Longibacter Salinarum.</title>
        <authorList>
            <person name="Goh K.M."/>
            <person name="Shamsir M.S."/>
            <person name="Lim S.W."/>
        </authorList>
    </citation>
    <scope>NUCLEOTIDE SEQUENCE [LARGE SCALE GENOMIC DNA]</scope>
    <source>
        <strain evidence="3 4">KCTC 52045</strain>
    </source>
</reference>
<name>A0A2A8CUA1_9BACT</name>
<evidence type="ECO:0000313" key="3">
    <source>
        <dbReference type="EMBL" id="PEN11327.1"/>
    </source>
</evidence>
<accession>A0A2A8CUA1</accession>
<dbReference type="Gene3D" id="3.30.1380.10">
    <property type="match status" value="1"/>
</dbReference>
<dbReference type="OrthoDB" id="1494639at2"/>
<dbReference type="Proteomes" id="UP000220102">
    <property type="component" value="Unassembled WGS sequence"/>
</dbReference>
<evidence type="ECO:0000259" key="2">
    <source>
        <dbReference type="Pfam" id="PF08291"/>
    </source>
</evidence>
<dbReference type="InterPro" id="IPR009045">
    <property type="entry name" value="Zn_M74/Hedgehog-like"/>
</dbReference>
<dbReference type="AlphaFoldDB" id="A0A2A8CUA1"/>
<dbReference type="EMBL" id="PDEQ01000010">
    <property type="protein sequence ID" value="PEN11327.1"/>
    <property type="molecule type" value="Genomic_DNA"/>
</dbReference>
<comment type="caution">
    <text evidence="3">The sequence shown here is derived from an EMBL/GenBank/DDBJ whole genome shotgun (WGS) entry which is preliminary data.</text>
</comment>